<accession>A0A9D2D0J9</accession>
<organism evidence="2 3">
    <name type="scientific">Candidatus Eubacterium avistercoris</name>
    <dbReference type="NCBI Taxonomy" id="2838567"/>
    <lineage>
        <taxon>Bacteria</taxon>
        <taxon>Bacillati</taxon>
        <taxon>Bacillota</taxon>
        <taxon>Clostridia</taxon>
        <taxon>Eubacteriales</taxon>
        <taxon>Eubacteriaceae</taxon>
        <taxon>Eubacterium</taxon>
    </lineage>
</organism>
<proteinExistence type="predicted"/>
<evidence type="ECO:0000256" key="1">
    <source>
        <dbReference type="SAM" id="Phobius"/>
    </source>
</evidence>
<evidence type="ECO:0000313" key="2">
    <source>
        <dbReference type="EMBL" id="HIZ06364.1"/>
    </source>
</evidence>
<gene>
    <name evidence="2" type="ORF">IAA08_00335</name>
</gene>
<keyword evidence="1" id="KW-0472">Membrane</keyword>
<name>A0A9D2D0J9_9FIRM</name>
<feature type="transmembrane region" description="Helical" evidence="1">
    <location>
        <begin position="6"/>
        <end position="39"/>
    </location>
</feature>
<reference evidence="2" key="1">
    <citation type="journal article" date="2021" name="PeerJ">
        <title>Extensive microbial diversity within the chicken gut microbiome revealed by metagenomics and culture.</title>
        <authorList>
            <person name="Gilroy R."/>
            <person name="Ravi A."/>
            <person name="Getino M."/>
            <person name="Pursley I."/>
            <person name="Horton D.L."/>
            <person name="Alikhan N.F."/>
            <person name="Baker D."/>
            <person name="Gharbi K."/>
            <person name="Hall N."/>
            <person name="Watson M."/>
            <person name="Adriaenssens E.M."/>
            <person name="Foster-Nyarko E."/>
            <person name="Jarju S."/>
            <person name="Secka A."/>
            <person name="Antonio M."/>
            <person name="Oren A."/>
            <person name="Chaudhuri R.R."/>
            <person name="La Ragione R."/>
            <person name="Hildebrand F."/>
            <person name="Pallen M.J."/>
        </authorList>
    </citation>
    <scope>NUCLEOTIDE SEQUENCE</scope>
    <source>
        <strain evidence="2">CHK192-9172</strain>
    </source>
</reference>
<reference evidence="2" key="2">
    <citation type="submission" date="2021-04" db="EMBL/GenBank/DDBJ databases">
        <authorList>
            <person name="Gilroy R."/>
        </authorList>
    </citation>
    <scope>NUCLEOTIDE SEQUENCE</scope>
    <source>
        <strain evidence="2">CHK192-9172</strain>
    </source>
</reference>
<dbReference type="EMBL" id="DXCH01000007">
    <property type="protein sequence ID" value="HIZ06364.1"/>
    <property type="molecule type" value="Genomic_DNA"/>
</dbReference>
<sequence length="83" mass="8103">MGIVSLILGIIAIIIDIATLGTGGIVSVILGVIGIIFGALGRKKAEGRGIATAGLVLSILGVIFGLIVYIACVACVAGVASLV</sequence>
<dbReference type="Proteomes" id="UP000824024">
    <property type="component" value="Unassembled WGS sequence"/>
</dbReference>
<feature type="transmembrane region" description="Helical" evidence="1">
    <location>
        <begin position="51"/>
        <end position="80"/>
    </location>
</feature>
<comment type="caution">
    <text evidence="2">The sequence shown here is derived from an EMBL/GenBank/DDBJ whole genome shotgun (WGS) entry which is preliminary data.</text>
</comment>
<dbReference type="AlphaFoldDB" id="A0A9D2D0J9"/>
<evidence type="ECO:0008006" key="4">
    <source>
        <dbReference type="Google" id="ProtNLM"/>
    </source>
</evidence>
<keyword evidence="1" id="KW-1133">Transmembrane helix</keyword>
<protein>
    <recommendedName>
        <fullName evidence="4">DUF4190 domain-containing protein</fullName>
    </recommendedName>
</protein>
<evidence type="ECO:0000313" key="3">
    <source>
        <dbReference type="Proteomes" id="UP000824024"/>
    </source>
</evidence>
<keyword evidence="1" id="KW-0812">Transmembrane</keyword>